<feature type="compositionally biased region" description="Basic and acidic residues" evidence="1">
    <location>
        <begin position="309"/>
        <end position="332"/>
    </location>
</feature>
<protein>
    <recommendedName>
        <fullName evidence="6">Mid2 domain-containing protein</fullName>
    </recommendedName>
</protein>
<feature type="region of interest" description="Disordered" evidence="1">
    <location>
        <begin position="463"/>
        <end position="610"/>
    </location>
</feature>
<feature type="region of interest" description="Disordered" evidence="1">
    <location>
        <begin position="123"/>
        <end position="157"/>
    </location>
</feature>
<evidence type="ECO:0000313" key="5">
    <source>
        <dbReference type="Proteomes" id="UP000235388"/>
    </source>
</evidence>
<gene>
    <name evidence="4" type="ORF">PCANC_12662</name>
</gene>
<keyword evidence="3" id="KW-0732">Signal</keyword>
<sequence>MPQRAVFLLAYRLLTYSLLLNVGLSTPILNVEVVSLAKNGETTSAVVLPNGASKTKTNIAPERQIASPVSLIEKIDNSNLTSSSSSGSTVRLVNTDKTTTNLANQTSVNGTDQVVKLIERPSNGKSFFADQTPTKSASNSQGNQETNPAGLDGTRNKKGLEEAGIGVRLLSEKPMVASPGGPIPVALVSRPSEESTQTSKSTSKSTGETRGEPIRKKKDGADNNKENSRKDPKVNPSEVTGVTSLGKDAKPLTEKPTTAADSKEEINEATSFLSVEQNAENHIESESQAGLTDPKQAPDKSATPQNDAEGTKKNDDMQRKTASKEAAEDKTMKTLPTIDSEKDLRSEPVKGGSPPVAPKTSPPSPPTDKVASPPTAKSTPGGNGKVPEPPSSKEDPAQAPPVRLAGKTATTLSVVKDDKHSDAHKEDKPEEKHSSKLLYMIGAGGVGFFVLLVGLIIFARRDQKKGAQLPEGAENSYGAQSEKSNEFGSGGGAKEITVPLSPPMSLSGKSERGISVALPTPRGDEDLSGGKSFGRQLRSGYERGYGSNYGSQYGRDNYGQYESDNGSVYNESEFYDNSRQRGGRDTYRNRTSDRMSSPRTERGRFPYSRR</sequence>
<keyword evidence="2" id="KW-0472">Membrane</keyword>
<feature type="compositionally biased region" description="Pro residues" evidence="1">
    <location>
        <begin position="355"/>
        <end position="366"/>
    </location>
</feature>
<dbReference type="AlphaFoldDB" id="A0A2N5SY50"/>
<evidence type="ECO:0008006" key="6">
    <source>
        <dbReference type="Google" id="ProtNLM"/>
    </source>
</evidence>
<feature type="compositionally biased region" description="Basic and acidic residues" evidence="1">
    <location>
        <begin position="576"/>
        <end position="593"/>
    </location>
</feature>
<feature type="compositionally biased region" description="Polar residues" evidence="1">
    <location>
        <begin position="268"/>
        <end position="278"/>
    </location>
</feature>
<feature type="transmembrane region" description="Helical" evidence="2">
    <location>
        <begin position="437"/>
        <end position="459"/>
    </location>
</feature>
<organism evidence="4 5">
    <name type="scientific">Puccinia coronata f. sp. avenae</name>
    <dbReference type="NCBI Taxonomy" id="200324"/>
    <lineage>
        <taxon>Eukaryota</taxon>
        <taxon>Fungi</taxon>
        <taxon>Dikarya</taxon>
        <taxon>Basidiomycota</taxon>
        <taxon>Pucciniomycotina</taxon>
        <taxon>Pucciniomycetes</taxon>
        <taxon>Pucciniales</taxon>
        <taxon>Pucciniaceae</taxon>
        <taxon>Puccinia</taxon>
    </lineage>
</organism>
<evidence type="ECO:0000313" key="4">
    <source>
        <dbReference type="EMBL" id="PLW18166.1"/>
    </source>
</evidence>
<keyword evidence="2" id="KW-1133">Transmembrane helix</keyword>
<feature type="region of interest" description="Disordered" evidence="1">
    <location>
        <begin position="171"/>
        <end position="434"/>
    </location>
</feature>
<feature type="compositionally biased region" description="Basic and acidic residues" evidence="1">
    <location>
        <begin position="415"/>
        <end position="434"/>
    </location>
</feature>
<evidence type="ECO:0000256" key="3">
    <source>
        <dbReference type="SAM" id="SignalP"/>
    </source>
</evidence>
<feature type="compositionally biased region" description="Basic and acidic residues" evidence="1">
    <location>
        <begin position="339"/>
        <end position="348"/>
    </location>
</feature>
<dbReference type="OrthoDB" id="2504059at2759"/>
<keyword evidence="5" id="KW-1185">Reference proteome</keyword>
<feature type="compositionally biased region" description="Polar residues" evidence="1">
    <location>
        <begin position="560"/>
        <end position="570"/>
    </location>
</feature>
<dbReference type="EMBL" id="PGCJ01000836">
    <property type="protein sequence ID" value="PLW18166.1"/>
    <property type="molecule type" value="Genomic_DNA"/>
</dbReference>
<comment type="caution">
    <text evidence="4">The sequence shown here is derived from an EMBL/GenBank/DDBJ whole genome shotgun (WGS) entry which is preliminary data.</text>
</comment>
<accession>A0A2N5SY50</accession>
<feature type="signal peptide" evidence="3">
    <location>
        <begin position="1"/>
        <end position="25"/>
    </location>
</feature>
<evidence type="ECO:0000256" key="1">
    <source>
        <dbReference type="SAM" id="MobiDB-lite"/>
    </source>
</evidence>
<proteinExistence type="predicted"/>
<dbReference type="Proteomes" id="UP000235388">
    <property type="component" value="Unassembled WGS sequence"/>
</dbReference>
<feature type="compositionally biased region" description="Basic and acidic residues" evidence="1">
    <location>
        <begin position="207"/>
        <end position="233"/>
    </location>
</feature>
<evidence type="ECO:0000256" key="2">
    <source>
        <dbReference type="SAM" id="Phobius"/>
    </source>
</evidence>
<name>A0A2N5SY50_9BASI</name>
<feature type="compositionally biased region" description="Polar residues" evidence="1">
    <location>
        <begin position="123"/>
        <end position="147"/>
    </location>
</feature>
<reference evidence="4 5" key="1">
    <citation type="submission" date="2017-11" db="EMBL/GenBank/DDBJ databases">
        <title>De novo assembly and phasing of dikaryotic genomes from two isolates of Puccinia coronata f. sp. avenae, the causal agent of oat crown rust.</title>
        <authorList>
            <person name="Miller M.E."/>
            <person name="Zhang Y."/>
            <person name="Omidvar V."/>
            <person name="Sperschneider J."/>
            <person name="Schwessinger B."/>
            <person name="Raley C."/>
            <person name="Palmer J.M."/>
            <person name="Garnica D."/>
            <person name="Upadhyaya N."/>
            <person name="Rathjen J."/>
            <person name="Taylor J.M."/>
            <person name="Park R.F."/>
            <person name="Dodds P.N."/>
            <person name="Hirsch C.D."/>
            <person name="Kianian S.F."/>
            <person name="Figueroa M."/>
        </authorList>
    </citation>
    <scope>NUCLEOTIDE SEQUENCE [LARGE SCALE GENOMIC DNA]</scope>
    <source>
        <strain evidence="4">12NC29</strain>
    </source>
</reference>
<feature type="compositionally biased region" description="Low complexity" evidence="1">
    <location>
        <begin position="194"/>
        <end position="206"/>
    </location>
</feature>
<keyword evidence="2" id="KW-0812">Transmembrane</keyword>
<feature type="chain" id="PRO_5014652652" description="Mid2 domain-containing protein" evidence="3">
    <location>
        <begin position="26"/>
        <end position="610"/>
    </location>
</feature>